<gene>
    <name evidence="4" type="ORF">BCM14_2395</name>
</gene>
<evidence type="ECO:0000259" key="3">
    <source>
        <dbReference type="PROSITE" id="PS50110"/>
    </source>
</evidence>
<comment type="caution">
    <text evidence="4">The sequence shown here is derived from an EMBL/GenBank/DDBJ whole genome shotgun (WGS) entry which is preliminary data.</text>
</comment>
<dbReference type="InterPro" id="IPR050595">
    <property type="entry name" value="Bact_response_regulator"/>
</dbReference>
<proteinExistence type="predicted"/>
<evidence type="ECO:0000313" key="4">
    <source>
        <dbReference type="EMBL" id="PRY97254.1"/>
    </source>
</evidence>
<dbReference type="SMART" id="SM00448">
    <property type="entry name" value="REC"/>
    <property type="match status" value="2"/>
</dbReference>
<name>A0A2T0XE88_9BURK</name>
<dbReference type="Pfam" id="PF00072">
    <property type="entry name" value="Response_reg"/>
    <property type="match status" value="2"/>
</dbReference>
<dbReference type="OrthoDB" id="5519028at2"/>
<sequence>MSDGMGAVTLVIEDDHAAAEILRVQLVAIGFRVIVAETAERGIELAVQQRPDLITLDIHLPGMDGWQCLERLKKNTDVASIPVVIISIVADRARGLSLGANQVLQKPVSRDQLSRALGAEGFGRRFAERHGVVLVIDDDPKAVQLLGTHLDVAGYKVLSAFNGRQGINIARESKPDLILLDLMMPELSGFDVIDALKNDVTTRDIPIIVVTAKQITQADRDRLGKDAKEILEKSDLRHGLFIREVDRAMLKDKVDHA</sequence>
<dbReference type="Proteomes" id="UP000238308">
    <property type="component" value="Unassembled WGS sequence"/>
</dbReference>
<dbReference type="PROSITE" id="PS50110">
    <property type="entry name" value="RESPONSE_REGULATORY"/>
    <property type="match status" value="2"/>
</dbReference>
<evidence type="ECO:0000313" key="5">
    <source>
        <dbReference type="Proteomes" id="UP000238308"/>
    </source>
</evidence>
<keyword evidence="5" id="KW-1185">Reference proteome</keyword>
<feature type="domain" description="Response regulatory" evidence="3">
    <location>
        <begin position="132"/>
        <end position="248"/>
    </location>
</feature>
<feature type="modified residue" description="4-aspartylphosphate" evidence="2">
    <location>
        <position position="181"/>
    </location>
</feature>
<organism evidence="4 5">
    <name type="scientific">Jezberella montanilacus</name>
    <dbReference type="NCBI Taxonomy" id="323426"/>
    <lineage>
        <taxon>Bacteria</taxon>
        <taxon>Pseudomonadati</taxon>
        <taxon>Pseudomonadota</taxon>
        <taxon>Betaproteobacteria</taxon>
        <taxon>Burkholderiales</taxon>
        <taxon>Alcaligenaceae</taxon>
        <taxon>Jezberella</taxon>
    </lineage>
</organism>
<dbReference type="PANTHER" id="PTHR44591:SF20">
    <property type="entry name" value="PROTEIN PILH"/>
    <property type="match status" value="1"/>
</dbReference>
<dbReference type="SUPFAM" id="SSF52172">
    <property type="entry name" value="CheY-like"/>
    <property type="match status" value="2"/>
</dbReference>
<dbReference type="PANTHER" id="PTHR44591">
    <property type="entry name" value="STRESS RESPONSE REGULATOR PROTEIN 1"/>
    <property type="match status" value="1"/>
</dbReference>
<dbReference type="InterPro" id="IPR001789">
    <property type="entry name" value="Sig_transdc_resp-reg_receiver"/>
</dbReference>
<feature type="modified residue" description="4-aspartylphosphate" evidence="2">
    <location>
        <position position="57"/>
    </location>
</feature>
<protein>
    <submittedName>
        <fullName evidence="4">Response regulator receiver domain-containing protein</fullName>
    </submittedName>
</protein>
<evidence type="ECO:0000256" key="2">
    <source>
        <dbReference type="PROSITE-ProRule" id="PRU00169"/>
    </source>
</evidence>
<keyword evidence="1 2" id="KW-0597">Phosphoprotein</keyword>
<reference evidence="4 5" key="1">
    <citation type="submission" date="2018-03" db="EMBL/GenBank/DDBJ databases">
        <title>Genomic Encyclopedia of Type Strains, Phase III (KMG-III): the genomes of soil and plant-associated and newly described type strains.</title>
        <authorList>
            <person name="Whitman W."/>
        </authorList>
    </citation>
    <scope>NUCLEOTIDE SEQUENCE [LARGE SCALE GENOMIC DNA]</scope>
    <source>
        <strain evidence="4 5">MWH-P2sevCIIIb</strain>
    </source>
</reference>
<dbReference type="AlphaFoldDB" id="A0A2T0XE88"/>
<dbReference type="EMBL" id="PVTV01000015">
    <property type="protein sequence ID" value="PRY97254.1"/>
    <property type="molecule type" value="Genomic_DNA"/>
</dbReference>
<dbReference type="InterPro" id="IPR011006">
    <property type="entry name" value="CheY-like_superfamily"/>
</dbReference>
<evidence type="ECO:0000256" key="1">
    <source>
        <dbReference type="ARBA" id="ARBA00022553"/>
    </source>
</evidence>
<feature type="domain" description="Response regulatory" evidence="3">
    <location>
        <begin position="8"/>
        <end position="121"/>
    </location>
</feature>
<accession>A0A2T0XE88</accession>
<dbReference type="GO" id="GO:0000160">
    <property type="term" value="P:phosphorelay signal transduction system"/>
    <property type="evidence" value="ECO:0007669"/>
    <property type="project" value="InterPro"/>
</dbReference>
<dbReference type="Gene3D" id="3.40.50.2300">
    <property type="match status" value="2"/>
</dbReference>
<dbReference type="CDD" id="cd00156">
    <property type="entry name" value="REC"/>
    <property type="match status" value="1"/>
</dbReference>